<protein>
    <submittedName>
        <fullName evidence="1">Uncharacterized protein</fullName>
    </submittedName>
</protein>
<comment type="caution">
    <text evidence="1">The sequence shown here is derived from an EMBL/GenBank/DDBJ whole genome shotgun (WGS) entry which is preliminary data.</text>
</comment>
<gene>
    <name evidence="1" type="ORF">BES34_007440</name>
</gene>
<evidence type="ECO:0000313" key="1">
    <source>
        <dbReference type="EMBL" id="PNV75471.1"/>
    </source>
</evidence>
<evidence type="ECO:0000313" key="2">
    <source>
        <dbReference type="Proteomes" id="UP000094669"/>
    </source>
</evidence>
<organism evidence="1 2">
    <name type="scientific">Leptospira inadai serovar Lyme</name>
    <dbReference type="NCBI Taxonomy" id="293084"/>
    <lineage>
        <taxon>Bacteria</taxon>
        <taxon>Pseudomonadati</taxon>
        <taxon>Spirochaetota</taxon>
        <taxon>Spirochaetia</taxon>
        <taxon>Leptospirales</taxon>
        <taxon>Leptospiraceae</taxon>
        <taxon>Leptospira</taxon>
    </lineage>
</organism>
<keyword evidence="2" id="KW-1185">Reference proteome</keyword>
<proteinExistence type="predicted"/>
<accession>A0ABX4YJN5</accession>
<sequence length="59" mass="6721">MPFTGELLNYFVGVIDSDESICKAGLTPQPSHRFRIARQPLTRGFAKAYLRIPNKFYST</sequence>
<name>A0ABX4YJN5_9LEPT</name>
<dbReference type="Proteomes" id="UP000094669">
    <property type="component" value="Unassembled WGS sequence"/>
</dbReference>
<dbReference type="EMBL" id="MCRM02000006">
    <property type="protein sequence ID" value="PNV75471.1"/>
    <property type="molecule type" value="Genomic_DNA"/>
</dbReference>
<reference evidence="1" key="1">
    <citation type="submission" date="2018-01" db="EMBL/GenBank/DDBJ databases">
        <title>Genomic characterization of Leptospira inadai serogroup Lyme isolated from captured rat in Brazil and comparative analysis with human reference strain.</title>
        <authorList>
            <person name="Moreno L.Z."/>
            <person name="Loureiro A.P."/>
            <person name="Miraglia F."/>
            <person name="Kremer F.S."/>
            <person name="Eslabao M.R."/>
            <person name="Dellagostin O.A."/>
            <person name="Lilenbaum W."/>
            <person name="Moreno A.M."/>
        </authorList>
    </citation>
    <scope>NUCLEOTIDE SEQUENCE [LARGE SCALE GENOMIC DNA]</scope>
    <source>
        <strain evidence="1">M34/99</strain>
    </source>
</reference>